<dbReference type="InterPro" id="IPR017601">
    <property type="entry name" value="DGQHR-contain_dom"/>
</dbReference>
<evidence type="ECO:0000313" key="1">
    <source>
        <dbReference type="EMBL" id="KFX68195.1"/>
    </source>
</evidence>
<evidence type="ECO:0000313" key="2">
    <source>
        <dbReference type="Proteomes" id="UP000030063"/>
    </source>
</evidence>
<organism evidence="1 2">
    <name type="scientific">Pseudomonas taeanensis MS-3</name>
    <dbReference type="NCBI Taxonomy" id="1395571"/>
    <lineage>
        <taxon>Bacteria</taxon>
        <taxon>Pseudomonadati</taxon>
        <taxon>Pseudomonadota</taxon>
        <taxon>Gammaproteobacteria</taxon>
        <taxon>Pseudomonadales</taxon>
        <taxon>Pseudomonadaceae</taxon>
        <taxon>Pseudomonas</taxon>
    </lineage>
</organism>
<protein>
    <recommendedName>
        <fullName evidence="3">DGQHR domain-containing protein</fullName>
    </recommendedName>
</protein>
<dbReference type="CDD" id="cd16413">
    <property type="entry name" value="DGQHR_domain"/>
    <property type="match status" value="1"/>
</dbReference>
<dbReference type="Pfam" id="PF14072">
    <property type="entry name" value="DndB"/>
    <property type="match status" value="1"/>
</dbReference>
<proteinExistence type="predicted"/>
<accession>A0A0A1YEE0</accession>
<dbReference type="NCBIfam" id="NF041060">
    <property type="entry name" value="DpdB"/>
    <property type="match status" value="1"/>
</dbReference>
<comment type="caution">
    <text evidence="1">The sequence shown here is derived from an EMBL/GenBank/DDBJ whole genome shotgun (WGS) entry which is preliminary data.</text>
</comment>
<keyword evidence="2" id="KW-1185">Reference proteome</keyword>
<name>A0A0A1YEE0_9PSED</name>
<dbReference type="InterPro" id="IPR017642">
    <property type="entry name" value="DNA_S_mod_DndB"/>
</dbReference>
<sequence length="351" mass="39810">MIYRFKGVRAQQASGHDVFSFAATPNEILEFSEIERVGRDEEGHLKGFQRHQVASHIRDIRDYLQRDDALLPNAIILAFLDGVTIKDLGEGIVEIVIDASKTKPGFVVDGQQRLSALATMEKPRFQVFVSALICKDYNELRQQFVLVNNTRPLPKSLIYELLPTVDGLPERFTSRKFAARIIDLLNFLPNSSLFGEIKQHTNPHGVLSDTAMQKFVMNSANDGAIRSFMKFDDFEGRSIELINNFFHAVRTVFKSEWEGLAPRSSRLKHGAGLVSLSFVMELLYANQGTTSKEGFTAGLRLLKPHTAWTSGEWRISEIDRRPWNGIQNTPSDIALLTQYLTQKLKQELKQR</sequence>
<dbReference type="STRING" id="1395571.TMS3_0120155"/>
<dbReference type="OrthoDB" id="6774424at2"/>
<reference evidence="1 2" key="1">
    <citation type="journal article" date="2014" name="Genome Announc.">
        <title>Draft Genome Sequence of Petroleum Oil-Degrading Marine Bacterium Pseudomonas taeanensis Strain MS-3, Isolated from a Crude Oil-Contaminated Seashore.</title>
        <authorList>
            <person name="Lee S.Y."/>
            <person name="Kim S.H."/>
            <person name="Lee D.G."/>
            <person name="Shin S."/>
            <person name="Yun S.H."/>
            <person name="Choi C.W."/>
            <person name="Chung Y.H."/>
            <person name="Choi J.S."/>
            <person name="Kahng H.Y."/>
            <person name="Kim S.I."/>
        </authorList>
    </citation>
    <scope>NUCLEOTIDE SEQUENCE [LARGE SCALE GENOMIC DNA]</scope>
    <source>
        <strain evidence="1 2">MS-3</strain>
    </source>
</reference>
<dbReference type="RefSeq" id="WP_029866499.1">
    <property type="nucleotide sequence ID" value="NZ_AWSQ01000007.1"/>
</dbReference>
<gene>
    <name evidence="1" type="ORF">TMS3_0120155</name>
</gene>
<evidence type="ECO:0008006" key="3">
    <source>
        <dbReference type="Google" id="ProtNLM"/>
    </source>
</evidence>
<dbReference type="EMBL" id="AWSQ01000007">
    <property type="protein sequence ID" value="KFX68195.1"/>
    <property type="molecule type" value="Genomic_DNA"/>
</dbReference>
<dbReference type="AlphaFoldDB" id="A0A0A1YEE0"/>
<dbReference type="Proteomes" id="UP000030063">
    <property type="component" value="Unassembled WGS sequence"/>
</dbReference>
<dbReference type="NCBIfam" id="TIGR03187">
    <property type="entry name" value="DGQHR"/>
    <property type="match status" value="1"/>
</dbReference>
<dbReference type="eggNOG" id="ENOG502Z7VR">
    <property type="taxonomic scope" value="Bacteria"/>
</dbReference>